<protein>
    <submittedName>
        <fullName evidence="3">Uncharacterized protein</fullName>
    </submittedName>
</protein>
<organism evidence="3 4">
    <name type="scientific">Streptomyces griseomycini</name>
    <dbReference type="NCBI Taxonomy" id="66895"/>
    <lineage>
        <taxon>Bacteria</taxon>
        <taxon>Bacillati</taxon>
        <taxon>Actinomycetota</taxon>
        <taxon>Actinomycetes</taxon>
        <taxon>Kitasatosporales</taxon>
        <taxon>Streptomycetaceae</taxon>
        <taxon>Streptomyces</taxon>
    </lineage>
</organism>
<feature type="transmembrane region" description="Helical" evidence="2">
    <location>
        <begin position="90"/>
        <end position="108"/>
    </location>
</feature>
<evidence type="ECO:0000256" key="2">
    <source>
        <dbReference type="SAM" id="Phobius"/>
    </source>
</evidence>
<keyword evidence="2" id="KW-1133">Transmembrane helix</keyword>
<dbReference type="AlphaFoldDB" id="A0A7W7LXG7"/>
<evidence type="ECO:0000313" key="3">
    <source>
        <dbReference type="EMBL" id="MBB4898034.1"/>
    </source>
</evidence>
<keyword evidence="2" id="KW-0472">Membrane</keyword>
<evidence type="ECO:0000256" key="1">
    <source>
        <dbReference type="SAM" id="MobiDB-lite"/>
    </source>
</evidence>
<dbReference type="SUPFAM" id="SSF103473">
    <property type="entry name" value="MFS general substrate transporter"/>
    <property type="match status" value="1"/>
</dbReference>
<feature type="transmembrane region" description="Helical" evidence="2">
    <location>
        <begin position="31"/>
        <end position="49"/>
    </location>
</feature>
<keyword evidence="4" id="KW-1185">Reference proteome</keyword>
<dbReference type="InterPro" id="IPR036259">
    <property type="entry name" value="MFS_trans_sf"/>
</dbReference>
<feature type="transmembrane region" description="Helical" evidence="2">
    <location>
        <begin position="61"/>
        <end position="84"/>
    </location>
</feature>
<gene>
    <name evidence="3" type="ORF">FHS37_002069</name>
</gene>
<keyword evidence="2" id="KW-0812">Transmembrane</keyword>
<sequence>MAHAAPRPQLTKSAGGRPRAPDVFDERTHRAARVVVPLLLALVFGFWAAANRRYGGPITGWNLLFGFLSALVFFVLCLALQSVAPKRGPVAHAALWAAFSGSAVGFLVRQANETLLRSAWLGLVVAAGVFVLLFYRYYARKDAARTREATEPRDDTSMGRAGPFG</sequence>
<proteinExistence type="predicted"/>
<dbReference type="Proteomes" id="UP000579523">
    <property type="component" value="Unassembled WGS sequence"/>
</dbReference>
<feature type="region of interest" description="Disordered" evidence="1">
    <location>
        <begin position="1"/>
        <end position="22"/>
    </location>
</feature>
<comment type="caution">
    <text evidence="3">The sequence shown here is derived from an EMBL/GenBank/DDBJ whole genome shotgun (WGS) entry which is preliminary data.</text>
</comment>
<dbReference type="EMBL" id="JACHJI010000003">
    <property type="protein sequence ID" value="MBB4898034.1"/>
    <property type="molecule type" value="Genomic_DNA"/>
</dbReference>
<feature type="transmembrane region" description="Helical" evidence="2">
    <location>
        <begin position="120"/>
        <end position="138"/>
    </location>
</feature>
<dbReference type="RefSeq" id="WP_184819353.1">
    <property type="nucleotide sequence ID" value="NZ_BMTK01000012.1"/>
</dbReference>
<reference evidence="3 4" key="1">
    <citation type="submission" date="2020-08" db="EMBL/GenBank/DDBJ databases">
        <title>Genomic Encyclopedia of Type Strains, Phase III (KMG-III): the genomes of soil and plant-associated and newly described type strains.</title>
        <authorList>
            <person name="Whitman W."/>
        </authorList>
    </citation>
    <scope>NUCLEOTIDE SEQUENCE [LARGE SCALE GENOMIC DNA]</scope>
    <source>
        <strain evidence="3 4">CECT 3273</strain>
    </source>
</reference>
<name>A0A7W7LXG7_9ACTN</name>
<accession>A0A7W7LXG7</accession>
<evidence type="ECO:0000313" key="4">
    <source>
        <dbReference type="Proteomes" id="UP000579523"/>
    </source>
</evidence>